<name>A0A3P1SFC3_9ACTO</name>
<evidence type="ECO:0000256" key="3">
    <source>
        <dbReference type="ARBA" id="ARBA00022989"/>
    </source>
</evidence>
<evidence type="ECO:0000256" key="2">
    <source>
        <dbReference type="ARBA" id="ARBA00022692"/>
    </source>
</evidence>
<evidence type="ECO:0000256" key="1">
    <source>
        <dbReference type="ARBA" id="ARBA00004141"/>
    </source>
</evidence>
<protein>
    <submittedName>
        <fullName evidence="8">TM2 domain-containing protein</fullName>
    </submittedName>
</protein>
<dbReference type="Proteomes" id="UP000280444">
    <property type="component" value="Unassembled WGS sequence"/>
</dbReference>
<accession>A0A3P1SFC3</accession>
<keyword evidence="4 6" id="KW-0472">Membrane</keyword>
<reference evidence="8 9" key="1">
    <citation type="submission" date="2018-11" db="EMBL/GenBank/DDBJ databases">
        <title>Genomes From Bacteria Associated with the Canine Oral Cavity: a Test Case for Automated Genome-Based Taxonomic Assignment.</title>
        <authorList>
            <person name="Coil D.A."/>
            <person name="Jospin G."/>
            <person name="Darling A.E."/>
            <person name="Wallis C."/>
            <person name="Davis I.J."/>
            <person name="Harris S."/>
            <person name="Eisen J.A."/>
            <person name="Holcombe L.J."/>
            <person name="O'Flynn C."/>
        </authorList>
    </citation>
    <scope>NUCLEOTIDE SEQUENCE [LARGE SCALE GENOMIC DNA]</scope>
    <source>
        <strain evidence="8 9">OH770</strain>
    </source>
</reference>
<evidence type="ECO:0000313" key="8">
    <source>
        <dbReference type="EMBL" id="RRC95993.1"/>
    </source>
</evidence>
<dbReference type="EMBL" id="RQZF01000002">
    <property type="protein sequence ID" value="RRC95993.1"/>
    <property type="molecule type" value="Genomic_DNA"/>
</dbReference>
<dbReference type="GO" id="GO:0016020">
    <property type="term" value="C:membrane"/>
    <property type="evidence" value="ECO:0007669"/>
    <property type="project" value="UniProtKB-SubCell"/>
</dbReference>
<feature type="transmembrane region" description="Helical" evidence="6">
    <location>
        <begin position="106"/>
        <end position="130"/>
    </location>
</feature>
<feature type="transmembrane region" description="Helical" evidence="6">
    <location>
        <begin position="81"/>
        <end position="100"/>
    </location>
</feature>
<evidence type="ECO:0000259" key="7">
    <source>
        <dbReference type="Pfam" id="PF05154"/>
    </source>
</evidence>
<comment type="subcellular location">
    <subcellularLocation>
        <location evidence="1">Membrane</location>
        <topology evidence="1">Multi-pass membrane protein</topology>
    </subcellularLocation>
</comment>
<proteinExistence type="predicted"/>
<evidence type="ECO:0000256" key="6">
    <source>
        <dbReference type="SAM" id="Phobius"/>
    </source>
</evidence>
<organism evidence="8 9">
    <name type="scientific">Schaalia canis</name>
    <dbReference type="NCBI Taxonomy" id="100469"/>
    <lineage>
        <taxon>Bacteria</taxon>
        <taxon>Bacillati</taxon>
        <taxon>Actinomycetota</taxon>
        <taxon>Actinomycetes</taxon>
        <taxon>Actinomycetales</taxon>
        <taxon>Actinomycetaceae</taxon>
        <taxon>Schaalia</taxon>
    </lineage>
</organism>
<dbReference type="Pfam" id="PF05154">
    <property type="entry name" value="TM2"/>
    <property type="match status" value="1"/>
</dbReference>
<evidence type="ECO:0000313" key="9">
    <source>
        <dbReference type="Proteomes" id="UP000280444"/>
    </source>
</evidence>
<feature type="region of interest" description="Disordered" evidence="5">
    <location>
        <begin position="1"/>
        <end position="39"/>
    </location>
</feature>
<evidence type="ECO:0000256" key="5">
    <source>
        <dbReference type="SAM" id="MobiDB-lite"/>
    </source>
</evidence>
<dbReference type="RefSeq" id="WP_124868792.1">
    <property type="nucleotide sequence ID" value="NZ_RQZF01000002.1"/>
</dbReference>
<evidence type="ECO:0000256" key="4">
    <source>
        <dbReference type="ARBA" id="ARBA00023136"/>
    </source>
</evidence>
<sequence length="155" mass="16759">MSTPNPQFENDANGGQPSFEQHSQPYAGGQPYAGDSQYDAQQQQQQGYGYQQGYAGGYTQQGYGYAGQQPYAAGAIPKSKVAAGLLGIFLGTFGVHNFYLGYTTKAVIQLLLTVLSLGTLSWVSWIWGIIEGILILTSQPGSEWHRDARGVELTD</sequence>
<dbReference type="AlphaFoldDB" id="A0A3P1SFC3"/>
<feature type="domain" description="TM2" evidence="7">
    <location>
        <begin position="77"/>
        <end position="126"/>
    </location>
</feature>
<feature type="compositionally biased region" description="Polar residues" evidence="5">
    <location>
        <begin position="1"/>
        <end position="24"/>
    </location>
</feature>
<keyword evidence="2 6" id="KW-0812">Transmembrane</keyword>
<keyword evidence="3 6" id="KW-1133">Transmembrane helix</keyword>
<gene>
    <name evidence="8" type="ORF">EII11_03885</name>
</gene>
<dbReference type="OrthoDB" id="2004788at2"/>
<keyword evidence="9" id="KW-1185">Reference proteome</keyword>
<dbReference type="InterPro" id="IPR007829">
    <property type="entry name" value="TM2"/>
</dbReference>
<comment type="caution">
    <text evidence="8">The sequence shown here is derived from an EMBL/GenBank/DDBJ whole genome shotgun (WGS) entry which is preliminary data.</text>
</comment>